<dbReference type="GO" id="GO:0009252">
    <property type="term" value="P:peptidoglycan biosynthetic process"/>
    <property type="evidence" value="ECO:0007669"/>
    <property type="project" value="UniProtKB-KW"/>
</dbReference>
<dbReference type="GO" id="GO:0015648">
    <property type="term" value="F:lipid-linked peptidoglycan transporter activity"/>
    <property type="evidence" value="ECO:0007669"/>
    <property type="project" value="TreeGrafter"/>
</dbReference>
<evidence type="ECO:0000256" key="7">
    <source>
        <dbReference type="ARBA" id="ARBA00022692"/>
    </source>
</evidence>
<reference evidence="22" key="2">
    <citation type="submission" date="2015-01" db="EMBL/GenBank/DDBJ databases">
        <authorList>
            <person name="Xiang T."/>
            <person name="Song Y."/>
            <person name="Huang L."/>
            <person name="Wang B."/>
            <person name="Wu P."/>
        </authorList>
    </citation>
    <scope>NUCLEOTIDE SEQUENCE [LARGE SCALE GENOMIC DNA]</scope>
    <source>
        <strain evidence="22">V1</strain>
    </source>
</reference>
<evidence type="ECO:0000256" key="12">
    <source>
        <dbReference type="ARBA" id="ARBA00023306"/>
    </source>
</evidence>
<keyword evidence="10 21" id="KW-1133">Transmembrane helix</keyword>
<name>A0A0B7GV11_TREPH</name>
<feature type="transmembrane region" description="Helical" evidence="21">
    <location>
        <begin position="151"/>
        <end position="169"/>
    </location>
</feature>
<evidence type="ECO:0000256" key="11">
    <source>
        <dbReference type="ARBA" id="ARBA00023136"/>
    </source>
</evidence>
<evidence type="ECO:0000256" key="2">
    <source>
        <dbReference type="ARBA" id="ARBA00004752"/>
    </source>
</evidence>
<evidence type="ECO:0000256" key="19">
    <source>
        <dbReference type="ARBA" id="ARBA00044770"/>
    </source>
</evidence>
<evidence type="ECO:0000313" key="23">
    <source>
        <dbReference type="EMBL" id="QEJ97678.1"/>
    </source>
</evidence>
<dbReference type="InterPro" id="IPR001182">
    <property type="entry name" value="FtsW/RodA"/>
</dbReference>
<dbReference type="Pfam" id="PF01098">
    <property type="entry name" value="FTSW_RODA_SPOVE"/>
    <property type="match status" value="1"/>
</dbReference>
<dbReference type="OrthoDB" id="9768187at2"/>
<evidence type="ECO:0000313" key="22">
    <source>
        <dbReference type="EMBL" id="CEM60810.1"/>
    </source>
</evidence>
<keyword evidence="24" id="KW-1185">Reference proteome</keyword>
<gene>
    <name evidence="22" type="primary">ftsW</name>
    <name evidence="23" type="ORF">FUT82_06505</name>
    <name evidence="22" type="ORF">TPHV1_110036</name>
</gene>
<keyword evidence="11 21" id="KW-0472">Membrane</keyword>
<accession>A0A0B7GV11</accession>
<dbReference type="GO" id="GO:0005886">
    <property type="term" value="C:plasma membrane"/>
    <property type="evidence" value="ECO:0007669"/>
    <property type="project" value="UniProtKB-SubCell"/>
</dbReference>
<evidence type="ECO:0000256" key="4">
    <source>
        <dbReference type="ARBA" id="ARBA00022618"/>
    </source>
</evidence>
<evidence type="ECO:0000256" key="16">
    <source>
        <dbReference type="ARBA" id="ARBA00038053"/>
    </source>
</evidence>
<organism evidence="22 24">
    <name type="scientific">Treponema phagedenis</name>
    <dbReference type="NCBI Taxonomy" id="162"/>
    <lineage>
        <taxon>Bacteria</taxon>
        <taxon>Pseudomonadati</taxon>
        <taxon>Spirochaetota</taxon>
        <taxon>Spirochaetia</taxon>
        <taxon>Spirochaetales</taxon>
        <taxon>Treponemataceae</taxon>
        <taxon>Treponema</taxon>
    </lineage>
</organism>
<dbReference type="GO" id="GO:0051301">
    <property type="term" value="P:cell division"/>
    <property type="evidence" value="ECO:0007669"/>
    <property type="project" value="UniProtKB-KW"/>
</dbReference>
<protein>
    <recommendedName>
        <fullName evidence="17">Probable peptidoglycan glycosyltransferase FtsW</fullName>
        <ecNumber evidence="19">2.4.99.28</ecNumber>
    </recommendedName>
    <alternativeName>
        <fullName evidence="18">Cell division protein FtsW</fullName>
    </alternativeName>
    <alternativeName>
        <fullName evidence="15">Cell wall polymerase</fullName>
    </alternativeName>
    <alternativeName>
        <fullName evidence="14">Peptidoglycan polymerase</fullName>
    </alternativeName>
</protein>
<evidence type="ECO:0000256" key="5">
    <source>
        <dbReference type="ARBA" id="ARBA00022676"/>
    </source>
</evidence>
<dbReference type="PANTHER" id="PTHR30474:SF2">
    <property type="entry name" value="PEPTIDOGLYCAN GLYCOSYLTRANSFERASE FTSW-RELATED"/>
    <property type="match status" value="1"/>
</dbReference>
<dbReference type="Proteomes" id="UP000042527">
    <property type="component" value="Unassembled WGS sequence"/>
</dbReference>
<evidence type="ECO:0000256" key="18">
    <source>
        <dbReference type="ARBA" id="ARBA00041418"/>
    </source>
</evidence>
<feature type="transmembrane region" description="Helical" evidence="21">
    <location>
        <begin position="85"/>
        <end position="104"/>
    </location>
</feature>
<dbReference type="GO" id="GO:0071555">
    <property type="term" value="P:cell wall organization"/>
    <property type="evidence" value="ECO:0007669"/>
    <property type="project" value="UniProtKB-KW"/>
</dbReference>
<evidence type="ECO:0000256" key="8">
    <source>
        <dbReference type="ARBA" id="ARBA00022960"/>
    </source>
</evidence>
<comment type="pathway">
    <text evidence="2">Cell wall biogenesis; peptidoglycan biosynthesis.</text>
</comment>
<keyword evidence="9" id="KW-0573">Peptidoglycan synthesis</keyword>
<evidence type="ECO:0000256" key="14">
    <source>
        <dbReference type="ARBA" id="ARBA00032370"/>
    </source>
</evidence>
<keyword evidence="7 21" id="KW-0812">Transmembrane</keyword>
<evidence type="ECO:0000313" key="25">
    <source>
        <dbReference type="Proteomes" id="UP000323594"/>
    </source>
</evidence>
<evidence type="ECO:0000256" key="9">
    <source>
        <dbReference type="ARBA" id="ARBA00022984"/>
    </source>
</evidence>
<comment type="subcellular location">
    <subcellularLocation>
        <location evidence="1">Cell membrane</location>
        <topology evidence="1">Multi-pass membrane protein</topology>
    </subcellularLocation>
</comment>
<dbReference type="GO" id="GO:0008955">
    <property type="term" value="F:peptidoglycan glycosyltransferase activity"/>
    <property type="evidence" value="ECO:0007669"/>
    <property type="project" value="UniProtKB-EC"/>
</dbReference>
<keyword evidence="4 22" id="KW-0132">Cell division</keyword>
<dbReference type="PANTHER" id="PTHR30474">
    <property type="entry name" value="CELL CYCLE PROTEIN"/>
    <property type="match status" value="1"/>
</dbReference>
<feature type="transmembrane region" description="Helical" evidence="21">
    <location>
        <begin position="347"/>
        <end position="368"/>
    </location>
</feature>
<keyword evidence="13" id="KW-0961">Cell wall biogenesis/degradation</keyword>
<keyword evidence="12" id="KW-0131">Cell cycle</keyword>
<evidence type="ECO:0000256" key="1">
    <source>
        <dbReference type="ARBA" id="ARBA00004651"/>
    </source>
</evidence>
<keyword evidence="8" id="KW-0133">Cell shape</keyword>
<feature type="transmembrane region" description="Helical" evidence="21">
    <location>
        <begin position="312"/>
        <end position="335"/>
    </location>
</feature>
<dbReference type="AlphaFoldDB" id="A0A0B7GV11"/>
<evidence type="ECO:0000256" key="6">
    <source>
        <dbReference type="ARBA" id="ARBA00022679"/>
    </source>
</evidence>
<comment type="catalytic activity">
    <reaction evidence="20">
        <text>[GlcNAc-(1-&gt;4)-Mur2Ac(oyl-L-Ala-gamma-D-Glu-L-Lys-D-Ala-D-Ala)](n)-di-trans,octa-cis-undecaprenyl diphosphate + beta-D-GlcNAc-(1-&gt;4)-Mur2Ac(oyl-L-Ala-gamma-D-Glu-L-Lys-D-Ala-D-Ala)-di-trans,octa-cis-undecaprenyl diphosphate = [GlcNAc-(1-&gt;4)-Mur2Ac(oyl-L-Ala-gamma-D-Glu-L-Lys-D-Ala-D-Ala)](n+1)-di-trans,octa-cis-undecaprenyl diphosphate + di-trans,octa-cis-undecaprenyl diphosphate + H(+)</text>
        <dbReference type="Rhea" id="RHEA:23708"/>
        <dbReference type="Rhea" id="RHEA-COMP:9602"/>
        <dbReference type="Rhea" id="RHEA-COMP:9603"/>
        <dbReference type="ChEBI" id="CHEBI:15378"/>
        <dbReference type="ChEBI" id="CHEBI:58405"/>
        <dbReference type="ChEBI" id="CHEBI:60033"/>
        <dbReference type="ChEBI" id="CHEBI:78435"/>
        <dbReference type="EC" id="2.4.99.28"/>
    </reaction>
</comment>
<dbReference type="EMBL" id="CP042817">
    <property type="protein sequence ID" value="QEJ97678.1"/>
    <property type="molecule type" value="Genomic_DNA"/>
</dbReference>
<comment type="similarity">
    <text evidence="16">Belongs to the SEDS family. FtsW subfamily.</text>
</comment>
<dbReference type="NCBIfam" id="TIGR02614">
    <property type="entry name" value="ftsW"/>
    <property type="match status" value="1"/>
</dbReference>
<dbReference type="EC" id="2.4.99.28" evidence="19"/>
<evidence type="ECO:0000256" key="17">
    <source>
        <dbReference type="ARBA" id="ARBA00041185"/>
    </source>
</evidence>
<evidence type="ECO:0000313" key="24">
    <source>
        <dbReference type="Proteomes" id="UP000042527"/>
    </source>
</evidence>
<sequence length="378" mass="41723">MNTAISIERNIYYEKYSFVFVMLTILLTGLGLATLYSGSVHYAQRFFDNPLYFLTKQTISLGIAFLCFLFFMLIDLAALRKLIPFMLIASFLLCVLVFIPGLGISKNGATRWLNLFYLKFQPSEFVKLVLVIFLANFFDKNKEHFDMPMKSILPPFFVSAIFVLLVYFQNDFSTSMFLLFIVLVMFFIAGASILWFIKGSLVLLPMAVLMVITSTHRMRRVLSFLYPDHDPLGAGYQVNAASEALTGGGLWGMGIGNGIRKIASVPEVYSDFIFVVLGEEMGFIGVCAYLLLLLATSITGIIIALRSSGRFGTFLAFGATAAIVFQSILNLAVVVRLVPATGMPLPFFSFGGSSLIITLSFCGIIINVSGLKKGGAYV</sequence>
<feature type="transmembrane region" description="Helical" evidence="21">
    <location>
        <begin position="16"/>
        <end position="38"/>
    </location>
</feature>
<keyword evidence="3" id="KW-1003">Cell membrane</keyword>
<dbReference type="GO" id="GO:0008360">
    <property type="term" value="P:regulation of cell shape"/>
    <property type="evidence" value="ECO:0007669"/>
    <property type="project" value="UniProtKB-KW"/>
</dbReference>
<evidence type="ECO:0000256" key="15">
    <source>
        <dbReference type="ARBA" id="ARBA00033270"/>
    </source>
</evidence>
<reference evidence="23 25" key="3">
    <citation type="submission" date="2019-08" db="EMBL/GenBank/DDBJ databases">
        <authorList>
            <person name="Kuhnert P."/>
        </authorList>
    </citation>
    <scope>NUCLEOTIDE SEQUENCE [LARGE SCALE GENOMIC DNA]</scope>
    <source>
        <strain evidence="23 25">B36.5</strain>
    </source>
</reference>
<dbReference type="Proteomes" id="UP000323594">
    <property type="component" value="Chromosome"/>
</dbReference>
<dbReference type="GO" id="GO:0032153">
    <property type="term" value="C:cell division site"/>
    <property type="evidence" value="ECO:0007669"/>
    <property type="project" value="TreeGrafter"/>
</dbReference>
<evidence type="ECO:0000256" key="10">
    <source>
        <dbReference type="ARBA" id="ARBA00022989"/>
    </source>
</evidence>
<evidence type="ECO:0000256" key="20">
    <source>
        <dbReference type="ARBA" id="ARBA00049902"/>
    </source>
</evidence>
<dbReference type="EMBL" id="CDNC01000003">
    <property type="protein sequence ID" value="CEM60810.1"/>
    <property type="molecule type" value="Genomic_DNA"/>
</dbReference>
<feature type="transmembrane region" description="Helical" evidence="21">
    <location>
        <begin position="281"/>
        <end position="305"/>
    </location>
</feature>
<dbReference type="RefSeq" id="WP_024753351.1">
    <property type="nucleotide sequence ID" value="NZ_CDNC01000003.1"/>
</dbReference>
<proteinExistence type="inferred from homology"/>
<keyword evidence="5" id="KW-0328">Glycosyltransferase</keyword>
<evidence type="ECO:0000256" key="3">
    <source>
        <dbReference type="ARBA" id="ARBA00022475"/>
    </source>
</evidence>
<evidence type="ECO:0000256" key="21">
    <source>
        <dbReference type="SAM" id="Phobius"/>
    </source>
</evidence>
<feature type="transmembrane region" description="Helical" evidence="21">
    <location>
        <begin position="175"/>
        <end position="196"/>
    </location>
</feature>
<feature type="transmembrane region" description="Helical" evidence="21">
    <location>
        <begin position="58"/>
        <end position="78"/>
    </location>
</feature>
<evidence type="ECO:0000256" key="13">
    <source>
        <dbReference type="ARBA" id="ARBA00023316"/>
    </source>
</evidence>
<keyword evidence="6" id="KW-0808">Transferase</keyword>
<reference evidence="24" key="1">
    <citation type="submission" date="2015-01" db="EMBL/GenBank/DDBJ databases">
        <authorList>
            <person name="Manzoor Shahid"/>
            <person name="Zubair Saima"/>
        </authorList>
    </citation>
    <scope>NUCLEOTIDE SEQUENCE [LARGE SCALE GENOMIC DNA]</scope>
    <source>
        <strain evidence="24">V1</strain>
    </source>
</reference>
<dbReference type="InterPro" id="IPR013437">
    <property type="entry name" value="FtsW"/>
</dbReference>